<evidence type="ECO:0000313" key="2">
    <source>
        <dbReference type="Proteomes" id="UP001432099"/>
    </source>
</evidence>
<sequence>MANRNYYSNASSFTNGNVLNMEAEQHEMKLRQMGGEVLQLNSRCCYVRFMVGDFRLSYVYNINRSNHYFLERLKPYPLPLKEYENEEDVVEMIRRDLEHFENAAKSKNIHSFIKVNQELNKTANAFEDLFLYYNVETFHTDTILKKLDEIKEEIHKTVKDSVRLYEEEEPCSLVQFLETSSK</sequence>
<dbReference type="RefSeq" id="WP_161832422.1">
    <property type="nucleotide sequence ID" value="NZ_AP028127.1"/>
</dbReference>
<proteinExistence type="predicted"/>
<name>A0ABN6ZFY5_9FIRM</name>
<protein>
    <submittedName>
        <fullName evidence="1">Uncharacterized protein</fullName>
    </submittedName>
</protein>
<dbReference type="EMBL" id="AP028127">
    <property type="protein sequence ID" value="BEH91969.1"/>
    <property type="molecule type" value="Genomic_DNA"/>
</dbReference>
<gene>
    <name evidence="1" type="ORF">T23_20710</name>
</gene>
<dbReference type="Proteomes" id="UP001432099">
    <property type="component" value="Chromosome"/>
</dbReference>
<evidence type="ECO:0000313" key="1">
    <source>
        <dbReference type="EMBL" id="BEH91969.1"/>
    </source>
</evidence>
<keyword evidence="2" id="KW-1185">Reference proteome</keyword>
<reference evidence="1" key="1">
    <citation type="journal article" date="2024" name="Int. J. Syst. Evol. Microbiol.">
        <title>Turicibacter faecis sp. nov., isolated from faeces of heart failure mouse model.</title>
        <authorList>
            <person name="Imamura Y."/>
            <person name="Motooka D."/>
            <person name="Nakajima Y."/>
            <person name="Ito S."/>
            <person name="Kitakaze M."/>
            <person name="Iida T."/>
            <person name="Nakamura S."/>
        </authorList>
    </citation>
    <scope>NUCLEOTIDE SEQUENCE</scope>
    <source>
        <strain evidence="1">TC023</strain>
    </source>
</reference>
<accession>A0ABN6ZFY5</accession>
<organism evidence="1 2">
    <name type="scientific">Turicibacter faecis</name>
    <dbReference type="NCBI Taxonomy" id="2963365"/>
    <lineage>
        <taxon>Bacteria</taxon>
        <taxon>Bacillati</taxon>
        <taxon>Bacillota</taxon>
        <taxon>Erysipelotrichia</taxon>
        <taxon>Erysipelotrichales</taxon>
        <taxon>Turicibacteraceae</taxon>
        <taxon>Turicibacter</taxon>
    </lineage>
</organism>